<evidence type="ECO:0000256" key="1">
    <source>
        <dbReference type="ARBA" id="ARBA00004294"/>
    </source>
</evidence>
<name>A0A974HQF6_XENLA</name>
<keyword evidence="7" id="KW-0496">Mitochondrion</keyword>
<protein>
    <recommendedName>
        <fullName evidence="3">BH3-interacting domain death agonist</fullName>
    </recommendedName>
</protein>
<gene>
    <name evidence="9" type="ORF">XELAEV_18019855mg</name>
</gene>
<keyword evidence="8" id="KW-0472">Membrane</keyword>
<comment type="subcellular location">
    <subcellularLocation>
        <location evidence="2">Cytoplasm</location>
    </subcellularLocation>
    <subcellularLocation>
        <location evidence="1">Mitochondrion outer membrane</location>
    </subcellularLocation>
</comment>
<evidence type="ECO:0000256" key="2">
    <source>
        <dbReference type="ARBA" id="ARBA00004496"/>
    </source>
</evidence>
<dbReference type="GO" id="GO:2001244">
    <property type="term" value="P:positive regulation of intrinsic apoptotic signaling pathway"/>
    <property type="evidence" value="ECO:0007669"/>
    <property type="project" value="TreeGrafter"/>
</dbReference>
<dbReference type="EMBL" id="CM004471">
    <property type="protein sequence ID" value="OCT86161.1"/>
    <property type="molecule type" value="Genomic_DNA"/>
</dbReference>
<dbReference type="InterPro" id="IPR036834">
    <property type="entry name" value="Bcl-2-like_sf"/>
</dbReference>
<evidence type="ECO:0000256" key="3">
    <source>
        <dbReference type="ARBA" id="ARBA00015802"/>
    </source>
</evidence>
<dbReference type="Proteomes" id="UP000694892">
    <property type="component" value="Chromosome 3S"/>
</dbReference>
<evidence type="ECO:0000256" key="7">
    <source>
        <dbReference type="ARBA" id="ARBA00023128"/>
    </source>
</evidence>
<sequence>MSLNVKTILVSYLEIDIKNHKDEFWEELSWFAREEGKLVAQMGRNDGDLETDGNVQFRSTGTIVYEGEAEVDEELCRRIATQLAEMGDKLEREMRIKPEVVNGIVDALLNHTLNEEYLAATVQSLVQTAPPGVEQELMSVAIALILTKKAVTNVPSLLHNICCTTTHFIERNYRACLERLARQNDQIVEAKAELVRRTSLCSTMMSSTSSIISAISSTWTISELEELFSLRPHCCPSS</sequence>
<evidence type="ECO:0000256" key="5">
    <source>
        <dbReference type="ARBA" id="ARBA00022703"/>
    </source>
</evidence>
<organism evidence="9 10">
    <name type="scientific">Xenopus laevis</name>
    <name type="common">African clawed frog</name>
    <dbReference type="NCBI Taxonomy" id="8355"/>
    <lineage>
        <taxon>Eukaryota</taxon>
        <taxon>Metazoa</taxon>
        <taxon>Chordata</taxon>
        <taxon>Craniata</taxon>
        <taxon>Vertebrata</taxon>
        <taxon>Euteleostomi</taxon>
        <taxon>Amphibia</taxon>
        <taxon>Batrachia</taxon>
        <taxon>Anura</taxon>
        <taxon>Pipoidea</taxon>
        <taxon>Pipidae</taxon>
        <taxon>Xenopodinae</taxon>
        <taxon>Xenopus</taxon>
        <taxon>Xenopus</taxon>
    </lineage>
</organism>
<keyword evidence="6" id="KW-1000">Mitochondrion outer membrane</keyword>
<dbReference type="AlphaFoldDB" id="A0A974HQF6"/>
<dbReference type="GO" id="GO:0005741">
    <property type="term" value="C:mitochondrial outer membrane"/>
    <property type="evidence" value="ECO:0007669"/>
    <property type="project" value="UniProtKB-SubCell"/>
</dbReference>
<keyword evidence="5" id="KW-0053">Apoptosis</keyword>
<dbReference type="Gene3D" id="1.10.437.10">
    <property type="entry name" value="Blc2-like"/>
    <property type="match status" value="1"/>
</dbReference>
<keyword evidence="4" id="KW-0963">Cytoplasm</keyword>
<dbReference type="GO" id="GO:2001238">
    <property type="term" value="P:positive regulation of extrinsic apoptotic signaling pathway"/>
    <property type="evidence" value="ECO:0007669"/>
    <property type="project" value="TreeGrafter"/>
</dbReference>
<evidence type="ECO:0000256" key="6">
    <source>
        <dbReference type="ARBA" id="ARBA00022787"/>
    </source>
</evidence>
<dbReference type="PANTHER" id="PTHR35447">
    <property type="entry name" value="BH3-INTERACTING DOMAIN DEATH AGONIST"/>
    <property type="match status" value="1"/>
</dbReference>
<dbReference type="Pfam" id="PF06393">
    <property type="entry name" value="BID"/>
    <property type="match status" value="1"/>
</dbReference>
<dbReference type="GO" id="GO:0005829">
    <property type="term" value="C:cytosol"/>
    <property type="evidence" value="ECO:0007669"/>
    <property type="project" value="TreeGrafter"/>
</dbReference>
<accession>A0A974HQF6</accession>
<proteinExistence type="predicted"/>
<evidence type="ECO:0000256" key="4">
    <source>
        <dbReference type="ARBA" id="ARBA00022490"/>
    </source>
</evidence>
<dbReference type="GO" id="GO:0090200">
    <property type="term" value="P:positive regulation of release of cytochrome c from mitochondria"/>
    <property type="evidence" value="ECO:0007669"/>
    <property type="project" value="TreeGrafter"/>
</dbReference>
<dbReference type="GO" id="GO:0008637">
    <property type="term" value="P:apoptotic mitochondrial changes"/>
    <property type="evidence" value="ECO:0007669"/>
    <property type="project" value="TreeGrafter"/>
</dbReference>
<reference evidence="10" key="1">
    <citation type="journal article" date="2016" name="Nature">
        <title>Genome evolution in the allotetraploid frog Xenopus laevis.</title>
        <authorList>
            <person name="Session A.M."/>
            <person name="Uno Y."/>
            <person name="Kwon T."/>
            <person name="Chapman J.A."/>
            <person name="Toyoda A."/>
            <person name="Takahashi S."/>
            <person name="Fukui A."/>
            <person name="Hikosaka A."/>
            <person name="Suzuki A."/>
            <person name="Kondo M."/>
            <person name="van Heeringen S.J."/>
            <person name="Quigley I."/>
            <person name="Heinz S."/>
            <person name="Ogino H."/>
            <person name="Ochi H."/>
            <person name="Hellsten U."/>
            <person name="Lyons J.B."/>
            <person name="Simakov O."/>
            <person name="Putnam N."/>
            <person name="Stites J."/>
            <person name="Kuroki Y."/>
            <person name="Tanaka T."/>
            <person name="Michiue T."/>
            <person name="Watanabe M."/>
            <person name="Bogdanovic O."/>
            <person name="Lister R."/>
            <person name="Georgiou G."/>
            <person name="Paranjpe S.S."/>
            <person name="van Kruijsbergen I."/>
            <person name="Shu S."/>
            <person name="Carlson J."/>
            <person name="Kinoshita T."/>
            <person name="Ohta Y."/>
            <person name="Mawaribuchi S."/>
            <person name="Jenkins J."/>
            <person name="Grimwood J."/>
            <person name="Schmutz J."/>
            <person name="Mitros T."/>
            <person name="Mozaffari S.V."/>
            <person name="Suzuki Y."/>
            <person name="Haramoto Y."/>
            <person name="Yamamoto T.S."/>
            <person name="Takagi C."/>
            <person name="Heald R."/>
            <person name="Miller K."/>
            <person name="Haudenschild C."/>
            <person name="Kitzman J."/>
            <person name="Nakayama T."/>
            <person name="Izutsu Y."/>
            <person name="Robert J."/>
            <person name="Fortriede J."/>
            <person name="Burns K."/>
            <person name="Lotay V."/>
            <person name="Karimi K."/>
            <person name="Yasuoka Y."/>
            <person name="Dichmann D.S."/>
            <person name="Flajnik M.F."/>
            <person name="Houston D.W."/>
            <person name="Shendure J."/>
            <person name="DuPasquier L."/>
            <person name="Vize P.D."/>
            <person name="Zorn A.M."/>
            <person name="Ito M."/>
            <person name="Marcotte E.M."/>
            <person name="Wallingford J.B."/>
            <person name="Ito Y."/>
            <person name="Asashima M."/>
            <person name="Ueno N."/>
            <person name="Matsuda Y."/>
            <person name="Veenstra G.J."/>
            <person name="Fujiyama A."/>
            <person name="Harland R.M."/>
            <person name="Taira M."/>
            <person name="Rokhsar D.S."/>
        </authorList>
    </citation>
    <scope>NUCLEOTIDE SEQUENCE [LARGE SCALE GENOMIC DNA]</scope>
    <source>
        <strain evidence="10">J</strain>
    </source>
</reference>
<dbReference type="InterPro" id="IPR010479">
    <property type="entry name" value="BID"/>
</dbReference>
<dbReference type="SUPFAM" id="SSF56854">
    <property type="entry name" value="Bcl-2 inhibitors of programmed cell death"/>
    <property type="match status" value="1"/>
</dbReference>
<dbReference type="PANTHER" id="PTHR35447:SF1">
    <property type="entry name" value="BH3-INTERACTING DOMAIN DEATH AGONIST"/>
    <property type="match status" value="1"/>
</dbReference>
<evidence type="ECO:0000313" key="10">
    <source>
        <dbReference type="Proteomes" id="UP000694892"/>
    </source>
</evidence>
<evidence type="ECO:0000256" key="8">
    <source>
        <dbReference type="ARBA" id="ARBA00023136"/>
    </source>
</evidence>
<evidence type="ECO:0000313" key="9">
    <source>
        <dbReference type="EMBL" id="OCT86161.1"/>
    </source>
</evidence>